<dbReference type="RefSeq" id="WP_163796179.1">
    <property type="nucleotide sequence ID" value="NZ_AP022588.1"/>
</dbReference>
<evidence type="ECO:0000313" key="2">
    <source>
        <dbReference type="EMBL" id="BBY27276.1"/>
    </source>
</evidence>
<dbReference type="Proteomes" id="UP000467193">
    <property type="component" value="Chromosome"/>
</dbReference>
<proteinExistence type="predicted"/>
<evidence type="ECO:0000313" key="3">
    <source>
        <dbReference type="Proteomes" id="UP000467193"/>
    </source>
</evidence>
<name>A0A7I7QN80_9MYCO</name>
<protein>
    <submittedName>
        <fullName evidence="2">Uncharacterized protein</fullName>
    </submittedName>
</protein>
<evidence type="ECO:0000256" key="1">
    <source>
        <dbReference type="SAM" id="MobiDB-lite"/>
    </source>
</evidence>
<dbReference type="EMBL" id="AP022588">
    <property type="protein sequence ID" value="BBY27276.1"/>
    <property type="molecule type" value="Genomic_DNA"/>
</dbReference>
<dbReference type="AlphaFoldDB" id="A0A7I7QN80"/>
<sequence length="118" mass="12670">MTDSDGTCRAPDADDDDDDRLCRRRAPGRNELPTAAVLGLPQQSLFALPMRRQPLPGWRIGAAALGLDSNAHIRYSTIRNAGDRAAFLAMTTLDWFVNGQIEVSAGGQINVSTPCGDS</sequence>
<organism evidence="2 3">
    <name type="scientific">Mycolicibacterium sediminis</name>
    <dbReference type="NCBI Taxonomy" id="1286180"/>
    <lineage>
        <taxon>Bacteria</taxon>
        <taxon>Bacillati</taxon>
        <taxon>Actinomycetota</taxon>
        <taxon>Actinomycetes</taxon>
        <taxon>Mycobacteriales</taxon>
        <taxon>Mycobacteriaceae</taxon>
        <taxon>Mycolicibacterium</taxon>
    </lineage>
</organism>
<keyword evidence="3" id="KW-1185">Reference proteome</keyword>
<accession>A0A7I7QN80</accession>
<feature type="region of interest" description="Disordered" evidence="1">
    <location>
        <begin position="1"/>
        <end position="26"/>
    </location>
</feature>
<gene>
    <name evidence="2" type="ORF">MSEDJ_13720</name>
</gene>
<dbReference type="KEGG" id="msei:MSEDJ_13720"/>
<reference evidence="2 3" key="1">
    <citation type="journal article" date="2019" name="Emerg. Microbes Infect.">
        <title>Comprehensive subspecies identification of 175 nontuberculous mycobacteria species based on 7547 genomic profiles.</title>
        <authorList>
            <person name="Matsumoto Y."/>
            <person name="Kinjo T."/>
            <person name="Motooka D."/>
            <person name="Nabeya D."/>
            <person name="Jung N."/>
            <person name="Uechi K."/>
            <person name="Horii T."/>
            <person name="Iida T."/>
            <person name="Fujita J."/>
            <person name="Nakamura S."/>
        </authorList>
    </citation>
    <scope>NUCLEOTIDE SEQUENCE [LARGE SCALE GENOMIC DNA]</scope>
    <source>
        <strain evidence="2 3">JCM 17899</strain>
    </source>
</reference>